<evidence type="ECO:0000313" key="1">
    <source>
        <dbReference type="EMBL" id="SDM82894.1"/>
    </source>
</evidence>
<proteinExistence type="predicted"/>
<organism evidence="1 2">
    <name type="scientific">Haloarchaeobius iranensis</name>
    <dbReference type="NCBI Taxonomy" id="996166"/>
    <lineage>
        <taxon>Archaea</taxon>
        <taxon>Methanobacteriati</taxon>
        <taxon>Methanobacteriota</taxon>
        <taxon>Stenosarchaea group</taxon>
        <taxon>Halobacteria</taxon>
        <taxon>Halobacteriales</taxon>
        <taxon>Halorubellaceae</taxon>
        <taxon>Haloarchaeobius</taxon>
    </lineage>
</organism>
<keyword evidence="2" id="KW-1185">Reference proteome</keyword>
<gene>
    <name evidence="1" type="ORF">SAMN05192554_10827</name>
</gene>
<dbReference type="AlphaFoldDB" id="A0A1G9WE94"/>
<dbReference type="STRING" id="996166.SAMN05192554_10827"/>
<dbReference type="RefSeq" id="WP_089732857.1">
    <property type="nucleotide sequence ID" value="NZ_JBHSDN010000007.1"/>
</dbReference>
<dbReference type="Proteomes" id="UP000199370">
    <property type="component" value="Unassembled WGS sequence"/>
</dbReference>
<reference evidence="1 2" key="1">
    <citation type="submission" date="2016-10" db="EMBL/GenBank/DDBJ databases">
        <authorList>
            <person name="de Groot N.N."/>
        </authorList>
    </citation>
    <scope>NUCLEOTIDE SEQUENCE [LARGE SCALE GENOMIC DNA]</scope>
    <source>
        <strain evidence="2">EB21,IBRC-M 10013,KCTC 4048</strain>
    </source>
</reference>
<sequence>MGSNAILSWENGSPRTMGLMIVLALLNVVLWGSQGFGLVAPAWLLGIPVFGYRLLDAMD</sequence>
<evidence type="ECO:0000313" key="2">
    <source>
        <dbReference type="Proteomes" id="UP000199370"/>
    </source>
</evidence>
<protein>
    <submittedName>
        <fullName evidence="1">Uncharacterized protein</fullName>
    </submittedName>
</protein>
<name>A0A1G9WE94_9EURY</name>
<accession>A0A1G9WE94</accession>
<dbReference type="EMBL" id="FNIA01000008">
    <property type="protein sequence ID" value="SDM82894.1"/>
    <property type="molecule type" value="Genomic_DNA"/>
</dbReference>